<keyword evidence="8" id="KW-0812">Transmembrane</keyword>
<name>A0A4Q7PDH3_9BACT</name>
<dbReference type="CDD" id="cd07023">
    <property type="entry name" value="S49_Sppa_N_C"/>
    <property type="match status" value="1"/>
</dbReference>
<dbReference type="GO" id="GO:0008236">
    <property type="term" value="F:serine-type peptidase activity"/>
    <property type="evidence" value="ECO:0007669"/>
    <property type="project" value="UniProtKB-KW"/>
</dbReference>
<dbReference type="GO" id="GO:0006465">
    <property type="term" value="P:signal peptide processing"/>
    <property type="evidence" value="ECO:0007669"/>
    <property type="project" value="InterPro"/>
</dbReference>
<evidence type="ECO:0000313" key="10">
    <source>
        <dbReference type="EMBL" id="RZS98421.1"/>
    </source>
</evidence>
<evidence type="ECO:0000256" key="1">
    <source>
        <dbReference type="ARBA" id="ARBA00004370"/>
    </source>
</evidence>
<protein>
    <submittedName>
        <fullName evidence="10">Protease-4</fullName>
    </submittedName>
</protein>
<dbReference type="PANTHER" id="PTHR33209">
    <property type="entry name" value="PROTEASE 4"/>
    <property type="match status" value="1"/>
</dbReference>
<sequence length="606" mass="68097">MKQIKLKQKSLILAQQIFKNMKFLGNVLAVIVGLLIFSVISFFFFAGLIAVISSSEEEVKIKENTVLVLNLEGRVLAERSNEDDPDFSSFGLISTVPSIGLTSLKNAIRTAKENDNIKGIFLKAGTLMAGQAGIKELRDELLSFKESGKFIISYGELYTENGYYLSTAADEIYVNPSGMMEFNGLASEILFFKGLFQKLEVEPEIFRVGDFKSAVEPFMLDKMSEENRLQTESFLTDLNAFMLNEISESRGINYNRLKEINAQMLVRRMKDAEELKLIDGLWYEDQVIDLMKQKLGLEKEDKINTINVSRINKAVKPKSRSSKNRIAVIVAEGEIMGGNADNLISSERFKEEIRKARKNDNVKAIVLRVNSPGGSALASEVIWRELEEARKEKPVIASMGEVAASGGYYIAAASDTIVAQPNTITGSIGIFALWFNAKGLLNNKLGITTDVVKTGEFSDFLSPTRRVTDAEKEIFQKQIEDGYDIFLSRVAQGREMDKEDVMKVASGRVWTGNQALENGLVDVLGGLDEAIKIAATKAGVADDYRVVYYPEMKSWFERFISQISNDVQAYYQQKKLGNFYPIYKQIEDLHKYEGIMVRMPFDYHIQ</sequence>
<evidence type="ECO:0000256" key="2">
    <source>
        <dbReference type="ARBA" id="ARBA00008683"/>
    </source>
</evidence>
<dbReference type="AlphaFoldDB" id="A0A4Q7PDH3"/>
<feature type="active site" description="Nucleophile" evidence="7">
    <location>
        <position position="405"/>
    </location>
</feature>
<accession>A0A4Q7PDH3</accession>
<feature type="active site" description="Proton donor/acceptor" evidence="7">
    <location>
        <position position="212"/>
    </location>
</feature>
<evidence type="ECO:0000256" key="7">
    <source>
        <dbReference type="PIRSR" id="PIRSR001217-1"/>
    </source>
</evidence>
<dbReference type="InterPro" id="IPR029045">
    <property type="entry name" value="ClpP/crotonase-like_dom_sf"/>
</dbReference>
<keyword evidence="11" id="KW-1185">Reference proteome</keyword>
<dbReference type="InterPro" id="IPR047217">
    <property type="entry name" value="S49_SppA_67K_type_N"/>
</dbReference>
<dbReference type="Proteomes" id="UP000292209">
    <property type="component" value="Unassembled WGS sequence"/>
</dbReference>
<evidence type="ECO:0000313" key="11">
    <source>
        <dbReference type="Proteomes" id="UP000292209"/>
    </source>
</evidence>
<evidence type="ECO:0000256" key="4">
    <source>
        <dbReference type="ARBA" id="ARBA00022801"/>
    </source>
</evidence>
<dbReference type="PIRSF" id="PIRSF001217">
    <property type="entry name" value="Protease_4_SppA"/>
    <property type="match status" value="1"/>
</dbReference>
<dbReference type="InterPro" id="IPR002142">
    <property type="entry name" value="Peptidase_S49"/>
</dbReference>
<feature type="transmembrane region" description="Helical" evidence="8">
    <location>
        <begin position="23"/>
        <end position="52"/>
    </location>
</feature>
<keyword evidence="5" id="KW-0720">Serine protease</keyword>
<keyword evidence="8" id="KW-1133">Transmembrane helix</keyword>
<dbReference type="EMBL" id="SGXG01000001">
    <property type="protein sequence ID" value="RZS98421.1"/>
    <property type="molecule type" value="Genomic_DNA"/>
</dbReference>
<comment type="subcellular location">
    <subcellularLocation>
        <location evidence="1">Membrane</location>
    </subcellularLocation>
</comment>
<evidence type="ECO:0000256" key="6">
    <source>
        <dbReference type="ARBA" id="ARBA00023136"/>
    </source>
</evidence>
<dbReference type="InterPro" id="IPR004635">
    <property type="entry name" value="Pept_S49_SppA"/>
</dbReference>
<comment type="similarity">
    <text evidence="2">Belongs to the peptidase S49 family.</text>
</comment>
<dbReference type="InterPro" id="IPR004634">
    <property type="entry name" value="Pept_S49_pIV"/>
</dbReference>
<dbReference type="GO" id="GO:0016020">
    <property type="term" value="C:membrane"/>
    <property type="evidence" value="ECO:0007669"/>
    <property type="project" value="UniProtKB-SubCell"/>
</dbReference>
<dbReference type="InterPro" id="IPR047272">
    <property type="entry name" value="S49_SppA_C"/>
</dbReference>
<evidence type="ECO:0000256" key="3">
    <source>
        <dbReference type="ARBA" id="ARBA00022670"/>
    </source>
</evidence>
<dbReference type="Gene3D" id="3.90.226.10">
    <property type="entry name" value="2-enoyl-CoA Hydratase, Chain A, domain 1"/>
    <property type="match status" value="4"/>
</dbReference>
<dbReference type="NCBIfam" id="TIGR00706">
    <property type="entry name" value="SppA_dom"/>
    <property type="match status" value="1"/>
</dbReference>
<keyword evidence="3 10" id="KW-0645">Protease</keyword>
<feature type="domain" description="Peptidase S49" evidence="9">
    <location>
        <begin position="144"/>
        <end position="297"/>
    </location>
</feature>
<proteinExistence type="inferred from homology"/>
<reference evidence="10 11" key="1">
    <citation type="submission" date="2019-02" db="EMBL/GenBank/DDBJ databases">
        <title>Genomic Encyclopedia of Archaeal and Bacterial Type Strains, Phase II (KMG-II): from individual species to whole genera.</title>
        <authorList>
            <person name="Goeker M."/>
        </authorList>
    </citation>
    <scope>NUCLEOTIDE SEQUENCE [LARGE SCALE GENOMIC DNA]</scope>
    <source>
        <strain evidence="10 11">DSM 21411</strain>
    </source>
</reference>
<feature type="domain" description="Peptidase S49" evidence="9">
    <location>
        <begin position="389"/>
        <end position="540"/>
    </location>
</feature>
<evidence type="ECO:0000259" key="9">
    <source>
        <dbReference type="Pfam" id="PF01343"/>
    </source>
</evidence>
<dbReference type="Pfam" id="PF01343">
    <property type="entry name" value="Peptidase_S49"/>
    <property type="match status" value="2"/>
</dbReference>
<keyword evidence="6 8" id="KW-0472">Membrane</keyword>
<dbReference type="CDD" id="cd07018">
    <property type="entry name" value="S49_SppA_67K_type"/>
    <property type="match status" value="1"/>
</dbReference>
<gene>
    <name evidence="10" type="ORF">BC751_4072</name>
</gene>
<dbReference type="PANTHER" id="PTHR33209:SF1">
    <property type="entry name" value="PEPTIDASE S49 DOMAIN-CONTAINING PROTEIN"/>
    <property type="match status" value="1"/>
</dbReference>
<evidence type="ECO:0000256" key="5">
    <source>
        <dbReference type="ARBA" id="ARBA00022825"/>
    </source>
</evidence>
<keyword evidence="4" id="KW-0378">Hydrolase</keyword>
<dbReference type="SUPFAM" id="SSF52096">
    <property type="entry name" value="ClpP/crotonase"/>
    <property type="match status" value="2"/>
</dbReference>
<organism evidence="10 11">
    <name type="scientific">Cecembia calidifontis</name>
    <dbReference type="NCBI Taxonomy" id="1187080"/>
    <lineage>
        <taxon>Bacteria</taxon>
        <taxon>Pseudomonadati</taxon>
        <taxon>Bacteroidota</taxon>
        <taxon>Cytophagia</taxon>
        <taxon>Cytophagales</taxon>
        <taxon>Cyclobacteriaceae</taxon>
        <taxon>Cecembia</taxon>
    </lineage>
</organism>
<dbReference type="NCBIfam" id="TIGR00705">
    <property type="entry name" value="SppA_67K"/>
    <property type="match status" value="1"/>
</dbReference>
<comment type="caution">
    <text evidence="10">The sequence shown here is derived from an EMBL/GenBank/DDBJ whole genome shotgun (WGS) entry which is preliminary data.</text>
</comment>
<evidence type="ECO:0000256" key="8">
    <source>
        <dbReference type="SAM" id="Phobius"/>
    </source>
</evidence>